<accession>A0A5C1YRD4</accession>
<dbReference type="InterPro" id="IPR001544">
    <property type="entry name" value="Aminotrans_IV"/>
</dbReference>
<dbReference type="EC" id="2.6.1.42" evidence="6"/>
<evidence type="ECO:0000256" key="9">
    <source>
        <dbReference type="ARBA" id="ARBA00048212"/>
    </source>
</evidence>
<evidence type="ECO:0000256" key="4">
    <source>
        <dbReference type="ARBA" id="ARBA00005072"/>
    </source>
</evidence>
<dbReference type="InterPro" id="IPR043132">
    <property type="entry name" value="BCAT-like_C"/>
</dbReference>
<evidence type="ECO:0000256" key="7">
    <source>
        <dbReference type="ARBA" id="ARBA00014472"/>
    </source>
</evidence>
<evidence type="ECO:0000313" key="13">
    <source>
        <dbReference type="Proteomes" id="UP000324536"/>
    </source>
</evidence>
<evidence type="ECO:0000256" key="6">
    <source>
        <dbReference type="ARBA" id="ARBA00013053"/>
    </source>
</evidence>
<dbReference type="AlphaFoldDB" id="A0A5C1YRD4"/>
<dbReference type="Pfam" id="PF01063">
    <property type="entry name" value="Aminotran_4"/>
    <property type="match status" value="1"/>
</dbReference>
<evidence type="ECO:0000256" key="2">
    <source>
        <dbReference type="ARBA" id="ARBA00004824"/>
    </source>
</evidence>
<comment type="similarity">
    <text evidence="5">Belongs to the class-IV pyridoxal-phosphate-dependent aminotransferase family.</text>
</comment>
<dbReference type="InterPro" id="IPR050571">
    <property type="entry name" value="Class-IV_PLP-Dep_Aminotrnsfr"/>
</dbReference>
<dbReference type="GO" id="GO:0004084">
    <property type="term" value="F:branched-chain-amino-acid transaminase activity"/>
    <property type="evidence" value="ECO:0007669"/>
    <property type="project" value="UniProtKB-EC"/>
</dbReference>
<reference evidence="12 13" key="1">
    <citation type="submission" date="2019-09" db="EMBL/GenBank/DDBJ databases">
        <title>Genome sequencing of strain KACC 21233.</title>
        <authorList>
            <person name="Heo J."/>
            <person name="Kim S.-J."/>
            <person name="Kim J.-S."/>
            <person name="Hong S.-B."/>
            <person name="Kwon S.-W."/>
        </authorList>
    </citation>
    <scope>NUCLEOTIDE SEQUENCE [LARGE SCALE GENOMIC DNA]</scope>
    <source>
        <strain evidence="12 13">KACC 21233</strain>
    </source>
</reference>
<comment type="pathway">
    <text evidence="3">Amino-acid biosynthesis; L-valine biosynthesis; L-valine from pyruvate: step 4/4.</text>
</comment>
<comment type="catalytic activity">
    <reaction evidence="10">
        <text>L-isoleucine + 2-oxoglutarate = (S)-3-methyl-2-oxopentanoate + L-glutamate</text>
        <dbReference type="Rhea" id="RHEA:24801"/>
        <dbReference type="ChEBI" id="CHEBI:16810"/>
        <dbReference type="ChEBI" id="CHEBI:29985"/>
        <dbReference type="ChEBI" id="CHEBI:35146"/>
        <dbReference type="ChEBI" id="CHEBI:58045"/>
        <dbReference type="EC" id="2.6.1.42"/>
    </reaction>
</comment>
<evidence type="ECO:0000313" key="12">
    <source>
        <dbReference type="EMBL" id="QEO17700.1"/>
    </source>
</evidence>
<sequence>MLWINGALCPLDAARISPLDRGFTLGDGLFETIRVRAGEPVHLPSHLHRLAAGGQVLGLAVPGADTVRAGIMALLAATSVRDGSVRLTVARGEGPRGLLPPTETAPTCTMVATTGHFGRSDVRALTSRLIRRDEASPLSRIKSLNYLPAILARQEAARAGLDEAVLLNIAGRVAETTISNLVVAHDGHVFTPPVSEGALPGTARGSLITAGLVQEAPLTLEQLRCAQGVWLVNSLSLRVLTELDGAAVAVDRERTQRLAVFLDSGGLAPC</sequence>
<name>A0A5C1YRD4_9PROT</name>
<protein>
    <recommendedName>
        <fullName evidence="7">Probable branched-chain-amino-acid aminotransferase</fullName>
        <ecNumber evidence="6">2.6.1.42</ecNumber>
    </recommendedName>
</protein>
<comment type="catalytic activity">
    <reaction evidence="9">
        <text>L-valine + 2-oxoglutarate = 3-methyl-2-oxobutanoate + L-glutamate</text>
        <dbReference type="Rhea" id="RHEA:24813"/>
        <dbReference type="ChEBI" id="CHEBI:11851"/>
        <dbReference type="ChEBI" id="CHEBI:16810"/>
        <dbReference type="ChEBI" id="CHEBI:29985"/>
        <dbReference type="ChEBI" id="CHEBI:57762"/>
        <dbReference type="EC" id="2.6.1.42"/>
    </reaction>
</comment>
<keyword evidence="8" id="KW-0100">Branched-chain amino acid biosynthesis</keyword>
<dbReference type="GO" id="GO:0009082">
    <property type="term" value="P:branched-chain amino acid biosynthetic process"/>
    <property type="evidence" value="ECO:0007669"/>
    <property type="project" value="UniProtKB-KW"/>
</dbReference>
<dbReference type="PANTHER" id="PTHR42743">
    <property type="entry name" value="AMINO-ACID AMINOTRANSFERASE"/>
    <property type="match status" value="1"/>
</dbReference>
<evidence type="ECO:0000256" key="1">
    <source>
        <dbReference type="ARBA" id="ARBA00003109"/>
    </source>
</evidence>
<evidence type="ECO:0000256" key="10">
    <source>
        <dbReference type="ARBA" id="ARBA00048798"/>
    </source>
</evidence>
<dbReference type="InterPro" id="IPR036038">
    <property type="entry name" value="Aminotransferase-like"/>
</dbReference>
<dbReference type="PANTHER" id="PTHR42743:SF11">
    <property type="entry name" value="AMINODEOXYCHORISMATE LYASE"/>
    <property type="match status" value="1"/>
</dbReference>
<comment type="pathway">
    <text evidence="4">Amino-acid biosynthesis; L-leucine biosynthesis; L-leucine from 3-methyl-2-oxobutanoate: step 4/4.</text>
</comment>
<dbReference type="GO" id="GO:0005829">
    <property type="term" value="C:cytosol"/>
    <property type="evidence" value="ECO:0007669"/>
    <property type="project" value="TreeGrafter"/>
</dbReference>
<keyword evidence="13" id="KW-1185">Reference proteome</keyword>
<keyword evidence="8" id="KW-0028">Amino-acid biosynthesis</keyword>
<evidence type="ECO:0000256" key="8">
    <source>
        <dbReference type="ARBA" id="ARBA00023304"/>
    </source>
</evidence>
<dbReference type="SUPFAM" id="SSF56752">
    <property type="entry name" value="D-aminoacid aminotransferase-like PLP-dependent enzymes"/>
    <property type="match status" value="1"/>
</dbReference>
<keyword evidence="12" id="KW-0032">Aminotransferase</keyword>
<gene>
    <name evidence="12" type="ORF">FLP30_08160</name>
</gene>
<dbReference type="Gene3D" id="3.30.470.10">
    <property type="match status" value="1"/>
</dbReference>
<evidence type="ECO:0000256" key="3">
    <source>
        <dbReference type="ARBA" id="ARBA00004931"/>
    </source>
</evidence>
<organism evidence="12 13">
    <name type="scientific">Acetobacter vaccinii</name>
    <dbReference type="NCBI Taxonomy" id="2592655"/>
    <lineage>
        <taxon>Bacteria</taxon>
        <taxon>Pseudomonadati</taxon>
        <taxon>Pseudomonadota</taxon>
        <taxon>Alphaproteobacteria</taxon>
        <taxon>Acetobacterales</taxon>
        <taxon>Acetobacteraceae</taxon>
        <taxon>Acetobacter</taxon>
    </lineage>
</organism>
<comment type="function">
    <text evidence="1">Acts on leucine, isoleucine and valine.</text>
</comment>
<evidence type="ECO:0000256" key="11">
    <source>
        <dbReference type="ARBA" id="ARBA00049229"/>
    </source>
</evidence>
<dbReference type="RefSeq" id="WP_149279376.1">
    <property type="nucleotide sequence ID" value="NZ_CP043506.1"/>
</dbReference>
<keyword evidence="12" id="KW-0808">Transferase</keyword>
<dbReference type="InterPro" id="IPR043131">
    <property type="entry name" value="BCAT-like_N"/>
</dbReference>
<comment type="catalytic activity">
    <reaction evidence="11">
        <text>L-leucine + 2-oxoglutarate = 4-methyl-2-oxopentanoate + L-glutamate</text>
        <dbReference type="Rhea" id="RHEA:18321"/>
        <dbReference type="ChEBI" id="CHEBI:16810"/>
        <dbReference type="ChEBI" id="CHEBI:17865"/>
        <dbReference type="ChEBI" id="CHEBI:29985"/>
        <dbReference type="ChEBI" id="CHEBI:57427"/>
        <dbReference type="EC" id="2.6.1.42"/>
    </reaction>
</comment>
<comment type="pathway">
    <text evidence="2">Amino-acid biosynthesis; L-isoleucine biosynthesis; L-isoleucine from 2-oxobutanoate: step 4/4.</text>
</comment>
<dbReference type="Gene3D" id="3.20.10.10">
    <property type="entry name" value="D-amino Acid Aminotransferase, subunit A, domain 2"/>
    <property type="match status" value="1"/>
</dbReference>
<dbReference type="Proteomes" id="UP000324536">
    <property type="component" value="Chromosome"/>
</dbReference>
<evidence type="ECO:0000256" key="5">
    <source>
        <dbReference type="ARBA" id="ARBA00009320"/>
    </source>
</evidence>
<proteinExistence type="inferred from homology"/>
<dbReference type="OrthoDB" id="9805628at2"/>
<dbReference type="KEGG" id="acek:FLP30_08160"/>
<dbReference type="EMBL" id="CP043506">
    <property type="protein sequence ID" value="QEO17700.1"/>
    <property type="molecule type" value="Genomic_DNA"/>
</dbReference>